<dbReference type="InterPro" id="IPR036852">
    <property type="entry name" value="Peptidase_S8/S53_dom_sf"/>
</dbReference>
<keyword evidence="4 5" id="KW-0720">Serine protease</keyword>
<dbReference type="InterPro" id="IPR023827">
    <property type="entry name" value="Peptidase_S8_Asp-AS"/>
</dbReference>
<accession>A0A117NUK8</accession>
<evidence type="ECO:0000256" key="1">
    <source>
        <dbReference type="ARBA" id="ARBA00011073"/>
    </source>
</evidence>
<keyword evidence="7" id="KW-0732">Signal</keyword>
<keyword evidence="6" id="KW-0812">Transmembrane</keyword>
<gene>
    <name evidence="9" type="ORF">AQI70_35160</name>
</gene>
<reference evidence="9 10" key="1">
    <citation type="submission" date="2015-10" db="EMBL/GenBank/DDBJ databases">
        <title>Draft genome sequence of Streptomyces curacoi DSM 40107, type strain for the species Streptomyces curacoi.</title>
        <authorList>
            <person name="Ruckert C."/>
            <person name="Winkler A."/>
            <person name="Kalinowski J."/>
            <person name="Kampfer P."/>
            <person name="Glaeser S."/>
        </authorList>
    </citation>
    <scope>NUCLEOTIDE SEQUENCE [LARGE SCALE GENOMIC DNA]</scope>
    <source>
        <strain evidence="9 10">DSM 40107</strain>
    </source>
</reference>
<dbReference type="AlphaFoldDB" id="A0A117NUK8"/>
<organism evidence="9 10">
    <name type="scientific">Streptomyces curacoi</name>
    <dbReference type="NCBI Taxonomy" id="146536"/>
    <lineage>
        <taxon>Bacteria</taxon>
        <taxon>Bacillati</taxon>
        <taxon>Actinomycetota</taxon>
        <taxon>Actinomycetes</taxon>
        <taxon>Kitasatosporales</taxon>
        <taxon>Streptomycetaceae</taxon>
        <taxon>Streptomyces</taxon>
    </lineage>
</organism>
<evidence type="ECO:0000256" key="4">
    <source>
        <dbReference type="ARBA" id="ARBA00022825"/>
    </source>
</evidence>
<sequence length="394" mass="39962">MNDRRTRTAVVTAALSGLLCTLPTAPAHAASAIPGGWESDALGLSSAHQLDQGEGVIVAVLDSGVVADHPALKGRVTTGPDYFDDGLDWQSPEWGVHGTNMASDVLKVAPKAKILSVRVLNDEEEKGDGSVERRQGTSPVASGVYYAVDHGADVISLSLGTGEVANFADSAEVAVIGYAVSHGVPVLAAAGNSGGRLNETAFPPGYAGVIAVAATNQGGGHAEFSTVHTYNEVAAPGVDITSAKNTGGLESIQGTSPATALASGVVALMLSQNPKLTPAQVRAILTSTARHPQGGGNALLGYGQINAPAAVKAAASPLDDKTVPVKYEGKKHFATPVGTPRTTHPPMEQEVWLTGLGAAGVGLLMLIGGLFLALRGRRRAASGVTGMAPPPGQF</sequence>
<dbReference type="OrthoDB" id="3359820at2"/>
<feature type="transmembrane region" description="Helical" evidence="6">
    <location>
        <begin position="351"/>
        <end position="374"/>
    </location>
</feature>
<feature type="active site" description="Charge relay system" evidence="5">
    <location>
        <position position="62"/>
    </location>
</feature>
<keyword evidence="6" id="KW-1133">Transmembrane helix</keyword>
<feature type="domain" description="Peptidase S8/S53" evidence="8">
    <location>
        <begin position="53"/>
        <end position="303"/>
    </location>
</feature>
<name>A0A117NUK8_9ACTN</name>
<evidence type="ECO:0000256" key="5">
    <source>
        <dbReference type="PROSITE-ProRule" id="PRU01240"/>
    </source>
</evidence>
<evidence type="ECO:0000256" key="7">
    <source>
        <dbReference type="SAM" id="SignalP"/>
    </source>
</evidence>
<evidence type="ECO:0000256" key="3">
    <source>
        <dbReference type="ARBA" id="ARBA00022801"/>
    </source>
</evidence>
<feature type="signal peptide" evidence="7">
    <location>
        <begin position="1"/>
        <end position="29"/>
    </location>
</feature>
<dbReference type="STRING" id="146536.AQI70_35160"/>
<evidence type="ECO:0000256" key="6">
    <source>
        <dbReference type="SAM" id="Phobius"/>
    </source>
</evidence>
<proteinExistence type="inferred from homology"/>
<dbReference type="GO" id="GO:0006508">
    <property type="term" value="P:proteolysis"/>
    <property type="evidence" value="ECO:0007669"/>
    <property type="project" value="UniProtKB-KW"/>
</dbReference>
<keyword evidence="3 5" id="KW-0378">Hydrolase</keyword>
<keyword evidence="2 5" id="KW-0645">Protease</keyword>
<keyword evidence="10" id="KW-1185">Reference proteome</keyword>
<dbReference type="GO" id="GO:0004252">
    <property type="term" value="F:serine-type endopeptidase activity"/>
    <property type="evidence" value="ECO:0007669"/>
    <property type="project" value="UniProtKB-UniRule"/>
</dbReference>
<dbReference type="Pfam" id="PF00082">
    <property type="entry name" value="Peptidase_S8"/>
    <property type="match status" value="1"/>
</dbReference>
<dbReference type="PRINTS" id="PR00723">
    <property type="entry name" value="SUBTILISIN"/>
</dbReference>
<dbReference type="RefSeq" id="WP_062156501.1">
    <property type="nucleotide sequence ID" value="NZ_KQ947998.1"/>
</dbReference>
<feature type="active site" description="Charge relay system" evidence="5">
    <location>
        <position position="256"/>
    </location>
</feature>
<dbReference type="InterPro" id="IPR015500">
    <property type="entry name" value="Peptidase_S8_subtilisin-rel"/>
</dbReference>
<evidence type="ECO:0000259" key="8">
    <source>
        <dbReference type="Pfam" id="PF00082"/>
    </source>
</evidence>
<dbReference type="EMBL" id="LMWJ01000034">
    <property type="protein sequence ID" value="KUM67702.1"/>
    <property type="molecule type" value="Genomic_DNA"/>
</dbReference>
<keyword evidence="6" id="KW-0472">Membrane</keyword>
<comment type="similarity">
    <text evidence="1 5">Belongs to the peptidase S8 family.</text>
</comment>
<comment type="caution">
    <text evidence="9">The sequence shown here is derived from an EMBL/GenBank/DDBJ whole genome shotgun (WGS) entry which is preliminary data.</text>
</comment>
<evidence type="ECO:0000313" key="10">
    <source>
        <dbReference type="Proteomes" id="UP000054024"/>
    </source>
</evidence>
<evidence type="ECO:0000256" key="2">
    <source>
        <dbReference type="ARBA" id="ARBA00022670"/>
    </source>
</evidence>
<dbReference type="SUPFAM" id="SSF52743">
    <property type="entry name" value="Subtilisin-like"/>
    <property type="match status" value="1"/>
</dbReference>
<dbReference type="PANTHER" id="PTHR43806">
    <property type="entry name" value="PEPTIDASE S8"/>
    <property type="match status" value="1"/>
</dbReference>
<feature type="chain" id="PRO_5007152331" evidence="7">
    <location>
        <begin position="30"/>
        <end position="394"/>
    </location>
</feature>
<dbReference type="InterPro" id="IPR000209">
    <property type="entry name" value="Peptidase_S8/S53_dom"/>
</dbReference>
<dbReference type="Proteomes" id="UP000054024">
    <property type="component" value="Unassembled WGS sequence"/>
</dbReference>
<dbReference type="PROSITE" id="PS51892">
    <property type="entry name" value="SUBTILASE"/>
    <property type="match status" value="1"/>
</dbReference>
<dbReference type="PANTHER" id="PTHR43806:SF11">
    <property type="entry name" value="CEREVISIN-RELATED"/>
    <property type="match status" value="1"/>
</dbReference>
<dbReference type="Gene3D" id="3.40.50.200">
    <property type="entry name" value="Peptidase S8/S53 domain"/>
    <property type="match status" value="1"/>
</dbReference>
<protein>
    <submittedName>
        <fullName evidence="9">Serine protease</fullName>
    </submittedName>
</protein>
<feature type="active site" description="Charge relay system" evidence="5">
    <location>
        <position position="97"/>
    </location>
</feature>
<evidence type="ECO:0000313" key="9">
    <source>
        <dbReference type="EMBL" id="KUM67702.1"/>
    </source>
</evidence>
<dbReference type="PROSITE" id="PS00136">
    <property type="entry name" value="SUBTILASE_ASP"/>
    <property type="match status" value="1"/>
</dbReference>
<dbReference type="InterPro" id="IPR050131">
    <property type="entry name" value="Peptidase_S8_subtilisin-like"/>
</dbReference>